<evidence type="ECO:0000313" key="9">
    <source>
        <dbReference type="Proteomes" id="UP000006048"/>
    </source>
</evidence>
<dbReference type="GO" id="GO:0000105">
    <property type="term" value="P:L-histidine biosynthetic process"/>
    <property type="evidence" value="ECO:0007669"/>
    <property type="project" value="UniProtKB-UniPathway"/>
</dbReference>
<dbReference type="EC" id="3.5.4.19" evidence="3"/>
<dbReference type="PANTHER" id="PTHR42945">
    <property type="entry name" value="HISTIDINE BIOSYNTHESIS BIFUNCTIONAL PROTEIN"/>
    <property type="match status" value="1"/>
</dbReference>
<dbReference type="InterPro" id="IPR038019">
    <property type="entry name" value="PRib_AMP_CycHydrolase_sf"/>
</dbReference>
<dbReference type="UniPathway" id="UPA00031">
    <property type="reaction ID" value="UER00008"/>
</dbReference>
<evidence type="ECO:0000256" key="6">
    <source>
        <dbReference type="ARBA" id="ARBA00023102"/>
    </source>
</evidence>
<evidence type="ECO:0000256" key="5">
    <source>
        <dbReference type="ARBA" id="ARBA00022801"/>
    </source>
</evidence>
<dbReference type="Gene3D" id="3.10.20.810">
    <property type="entry name" value="Phosphoribosyl-AMP cyclohydrolase"/>
    <property type="match status" value="1"/>
</dbReference>
<dbReference type="PANTHER" id="PTHR42945:SF1">
    <property type="entry name" value="HISTIDINE BIOSYNTHESIS BIFUNCTIONAL PROTEIN HIS7"/>
    <property type="match status" value="1"/>
</dbReference>
<organism evidence="8 9">
    <name type="scientific">Turneriella parva (strain ATCC BAA-1111 / DSM 21527 / NCTC 11395 / H)</name>
    <name type="common">Leptospira parva</name>
    <dbReference type="NCBI Taxonomy" id="869212"/>
    <lineage>
        <taxon>Bacteria</taxon>
        <taxon>Pseudomonadati</taxon>
        <taxon>Spirochaetota</taxon>
        <taxon>Spirochaetia</taxon>
        <taxon>Leptospirales</taxon>
        <taxon>Leptospiraceae</taxon>
        <taxon>Turneriella</taxon>
    </lineage>
</organism>
<dbReference type="STRING" id="869212.Turpa_3953"/>
<keyword evidence="5 8" id="KW-0378">Hydrolase</keyword>
<sequence>MATLHEIEESTSDFLDFDKLAKIAQGAEPVLPVAVQDAESREMLLIAYVNREALRLSLAEKRAIFYSTSRREIWRKGETSGDMLELIEVRVNCEQNSLLFLVRRTNAGVCHTKDATGKTRHSCYYRKMTPQGLLEMLA</sequence>
<evidence type="ECO:0000256" key="1">
    <source>
        <dbReference type="ARBA" id="ARBA00000024"/>
    </source>
</evidence>
<keyword evidence="4" id="KW-0028">Amino-acid biosynthesis</keyword>
<comment type="pathway">
    <text evidence="2">Amino-acid biosynthesis; L-histidine biosynthesis; L-histidine from 5-phospho-alpha-D-ribose 1-diphosphate: step 3/9.</text>
</comment>
<dbReference type="InterPro" id="IPR002496">
    <property type="entry name" value="PRib_AMP_CycHydrolase_dom"/>
</dbReference>
<keyword evidence="6" id="KW-0368">Histidine biosynthesis</keyword>
<evidence type="ECO:0000313" key="8">
    <source>
        <dbReference type="EMBL" id="AFM14587.1"/>
    </source>
</evidence>
<dbReference type="Pfam" id="PF01502">
    <property type="entry name" value="PRA-CH"/>
    <property type="match status" value="1"/>
</dbReference>
<gene>
    <name evidence="8" type="ordered locus">Turpa_3953</name>
</gene>
<dbReference type="KEGG" id="tpx:Turpa_3953"/>
<accession>I4BBD0</accession>
<feature type="domain" description="Phosphoribosyl-AMP cyclohydrolase" evidence="7">
    <location>
        <begin position="46"/>
        <end position="124"/>
    </location>
</feature>
<evidence type="ECO:0000256" key="3">
    <source>
        <dbReference type="ARBA" id="ARBA00012721"/>
    </source>
</evidence>
<dbReference type="AlphaFoldDB" id="I4BBD0"/>
<dbReference type="GO" id="GO:0004635">
    <property type="term" value="F:phosphoribosyl-AMP cyclohydrolase activity"/>
    <property type="evidence" value="ECO:0007669"/>
    <property type="project" value="UniProtKB-EC"/>
</dbReference>
<dbReference type="Proteomes" id="UP000006048">
    <property type="component" value="Chromosome"/>
</dbReference>
<comment type="catalytic activity">
    <reaction evidence="1">
        <text>1-(5-phospho-beta-D-ribosyl)-5'-AMP + H2O = 1-(5-phospho-beta-D-ribosyl)-5-[(5-phospho-beta-D-ribosylamino)methylideneamino]imidazole-4-carboxamide</text>
        <dbReference type="Rhea" id="RHEA:20049"/>
        <dbReference type="ChEBI" id="CHEBI:15377"/>
        <dbReference type="ChEBI" id="CHEBI:58435"/>
        <dbReference type="ChEBI" id="CHEBI:59457"/>
        <dbReference type="EC" id="3.5.4.19"/>
    </reaction>
</comment>
<dbReference type="HOGENOM" id="CLU_048577_5_0_12"/>
<name>I4BBD0_TURPD</name>
<keyword evidence="9" id="KW-1185">Reference proteome</keyword>
<evidence type="ECO:0000259" key="7">
    <source>
        <dbReference type="Pfam" id="PF01502"/>
    </source>
</evidence>
<proteinExistence type="predicted"/>
<dbReference type="SUPFAM" id="SSF141734">
    <property type="entry name" value="HisI-like"/>
    <property type="match status" value="1"/>
</dbReference>
<evidence type="ECO:0000256" key="4">
    <source>
        <dbReference type="ARBA" id="ARBA00022605"/>
    </source>
</evidence>
<protein>
    <recommendedName>
        <fullName evidence="3">phosphoribosyl-AMP cyclohydrolase</fullName>
        <ecNumber evidence="3">3.5.4.19</ecNumber>
    </recommendedName>
</protein>
<evidence type="ECO:0000256" key="2">
    <source>
        <dbReference type="ARBA" id="ARBA00005169"/>
    </source>
</evidence>
<reference evidence="8 9" key="1">
    <citation type="submission" date="2012-06" db="EMBL/GenBank/DDBJ databases">
        <title>The complete chromosome of genome of Turneriella parva DSM 21527.</title>
        <authorList>
            <consortium name="US DOE Joint Genome Institute (JGI-PGF)"/>
            <person name="Lucas S."/>
            <person name="Han J."/>
            <person name="Lapidus A."/>
            <person name="Bruce D."/>
            <person name="Goodwin L."/>
            <person name="Pitluck S."/>
            <person name="Peters L."/>
            <person name="Kyrpides N."/>
            <person name="Mavromatis K."/>
            <person name="Ivanova N."/>
            <person name="Mikhailova N."/>
            <person name="Chertkov O."/>
            <person name="Detter J.C."/>
            <person name="Tapia R."/>
            <person name="Han C."/>
            <person name="Land M."/>
            <person name="Hauser L."/>
            <person name="Markowitz V."/>
            <person name="Cheng J.-F."/>
            <person name="Hugenholtz P."/>
            <person name="Woyke T."/>
            <person name="Wu D."/>
            <person name="Gronow S."/>
            <person name="Wellnitz S."/>
            <person name="Brambilla E."/>
            <person name="Klenk H.-P."/>
            <person name="Eisen J.A."/>
        </authorList>
    </citation>
    <scope>NUCLEOTIDE SEQUENCE [LARGE SCALE GENOMIC DNA]</scope>
    <source>
        <strain evidence="9">ATCC BAA-1111 / DSM 21527 / NCTC 11395 / H</strain>
    </source>
</reference>
<dbReference type="EMBL" id="CP002959">
    <property type="protein sequence ID" value="AFM14587.1"/>
    <property type="molecule type" value="Genomic_DNA"/>
</dbReference>